<dbReference type="InterPro" id="IPR005303">
    <property type="entry name" value="MOCOS_middle"/>
</dbReference>
<protein>
    <recommendedName>
        <fullName evidence="1">MOSC domain-containing protein</fullName>
    </recommendedName>
</protein>
<dbReference type="CDD" id="cd23767">
    <property type="entry name" value="IQCD"/>
    <property type="match status" value="1"/>
</dbReference>
<dbReference type="Proteomes" id="UP000660262">
    <property type="component" value="Unassembled WGS sequence"/>
</dbReference>
<name>A0A830HTY4_9CHLO</name>
<dbReference type="EMBL" id="BNJQ01000020">
    <property type="protein sequence ID" value="GHP08397.1"/>
    <property type="molecule type" value="Genomic_DNA"/>
</dbReference>
<dbReference type="PANTHER" id="PTHR14237:SF19">
    <property type="entry name" value="MITOCHONDRIAL AMIDOXIME REDUCING COMPONENT 1"/>
    <property type="match status" value="1"/>
</dbReference>
<gene>
    <name evidence="2" type="ORF">PPROV_000713600</name>
</gene>
<dbReference type="GO" id="GO:0003824">
    <property type="term" value="F:catalytic activity"/>
    <property type="evidence" value="ECO:0007669"/>
    <property type="project" value="InterPro"/>
</dbReference>
<dbReference type="Pfam" id="PF03476">
    <property type="entry name" value="MOSC_N"/>
    <property type="match status" value="1"/>
</dbReference>
<keyword evidence="3" id="KW-1185">Reference proteome</keyword>
<dbReference type="PANTHER" id="PTHR14237">
    <property type="entry name" value="MOLYBDOPTERIN COFACTOR SULFURASE MOSC"/>
    <property type="match status" value="1"/>
</dbReference>
<dbReference type="AlphaFoldDB" id="A0A830HTY4"/>
<accession>A0A830HTY4</accession>
<sequence length="466" mass="50952">MLTQHEAATRIQAAYKGFATRKNMQADGNDGNSVVENAARAIRDVIASVPTKLVEGIKPLCQQIGQSMAPKVKTAVSAVAVTALVVGLARRLRRKMWRRDGKAGRSLKLVSWHVYPVKGCGGVHVNADKAKVAVTARGLAYDRAFVVVNADGVKKGMFASQRDCPQMAKVKVNLPLEALVLEDPETKAVVECTYEGKTLRVPLAPSKDGDTVDVNVWGTNVEGGRDCGDEAAAFFSNVCKKNVRLLRYPDATGIRRCDPKYVARQDELHVTANTGGAYCDGFPLLACLASSIRSVAEAMGISEEESLQRFRPNVVFSSGKDDDSSPFADDSYSAVCINEWLSLKYVKPCARCSVTLVHPSLGVRKGGPRGVTVWDALKRLRRHGSDMIHKAPRRWRNDRFFGWNALVSVHRDVAELRLGSTSFDHLSNDDGSWWGGKLGELCVGDPAYVTGYRTFRAPKQEETKLA</sequence>
<evidence type="ECO:0000313" key="3">
    <source>
        <dbReference type="Proteomes" id="UP000660262"/>
    </source>
</evidence>
<dbReference type="InterPro" id="IPR005302">
    <property type="entry name" value="MoCF_Sase_C"/>
</dbReference>
<organism evidence="2 3">
    <name type="scientific">Pycnococcus provasolii</name>
    <dbReference type="NCBI Taxonomy" id="41880"/>
    <lineage>
        <taxon>Eukaryota</taxon>
        <taxon>Viridiplantae</taxon>
        <taxon>Chlorophyta</taxon>
        <taxon>Pseudoscourfieldiophyceae</taxon>
        <taxon>Pseudoscourfieldiales</taxon>
        <taxon>Pycnococcaceae</taxon>
        <taxon>Pycnococcus</taxon>
    </lineage>
</organism>
<proteinExistence type="predicted"/>
<feature type="domain" description="MOSC" evidence="1">
    <location>
        <begin position="243"/>
        <end position="450"/>
    </location>
</feature>
<evidence type="ECO:0000313" key="2">
    <source>
        <dbReference type="EMBL" id="GHP08397.1"/>
    </source>
</evidence>
<dbReference type="PROSITE" id="PS50096">
    <property type="entry name" value="IQ"/>
    <property type="match status" value="1"/>
</dbReference>
<reference evidence="2" key="1">
    <citation type="submission" date="2020-10" db="EMBL/GenBank/DDBJ databases">
        <title>Unveiling of a novel bifunctional photoreceptor, Dualchrome1, isolated from a cosmopolitan green alga.</title>
        <authorList>
            <person name="Suzuki S."/>
            <person name="Kawachi M."/>
        </authorList>
    </citation>
    <scope>NUCLEOTIDE SEQUENCE</scope>
    <source>
        <strain evidence="2">NIES 2893</strain>
    </source>
</reference>
<dbReference type="GO" id="GO:0030170">
    <property type="term" value="F:pyridoxal phosphate binding"/>
    <property type="evidence" value="ECO:0007669"/>
    <property type="project" value="InterPro"/>
</dbReference>
<comment type="caution">
    <text evidence="2">The sequence shown here is derived from an EMBL/GenBank/DDBJ whole genome shotgun (WGS) entry which is preliminary data.</text>
</comment>
<dbReference type="PROSITE" id="PS51340">
    <property type="entry name" value="MOSC"/>
    <property type="match status" value="1"/>
</dbReference>
<evidence type="ECO:0000259" key="1">
    <source>
        <dbReference type="PROSITE" id="PS51340"/>
    </source>
</evidence>
<dbReference type="SUPFAM" id="SSF141673">
    <property type="entry name" value="MOSC N-terminal domain-like"/>
    <property type="match status" value="1"/>
</dbReference>
<dbReference type="GO" id="GO:0030151">
    <property type="term" value="F:molybdenum ion binding"/>
    <property type="evidence" value="ECO:0007669"/>
    <property type="project" value="InterPro"/>
</dbReference>
<dbReference type="OrthoDB" id="17255at2759"/>